<evidence type="ECO:0000313" key="2">
    <source>
        <dbReference type="Proteomes" id="UP000053841"/>
    </source>
</evidence>
<sequence>GSAGNPELVVVKHCLVCFVVESVKLVGISSQQFRHVSSCYMPSNGRESFHSDAAPVCSCTPP</sequence>
<dbReference type="EMBL" id="KI964548">
    <property type="protein sequence ID" value="EUC37782.1"/>
    <property type="molecule type" value="Genomic_DNA"/>
</dbReference>
<dbReference type="AlphaFoldDB" id="W6YE71"/>
<dbReference type="GeneID" id="19151846"/>
<gene>
    <name evidence="1" type="ORF">COCCADRAFT_84854</name>
</gene>
<dbReference type="RefSeq" id="XP_007707998.1">
    <property type="nucleotide sequence ID" value="XM_007709808.1"/>
</dbReference>
<proteinExistence type="predicted"/>
<dbReference type="HOGENOM" id="CLU_2910201_0_0_1"/>
<protein>
    <submittedName>
        <fullName evidence="1">Uncharacterized protein</fullName>
    </submittedName>
</protein>
<evidence type="ECO:0000313" key="1">
    <source>
        <dbReference type="EMBL" id="EUC37782.1"/>
    </source>
</evidence>
<feature type="non-terminal residue" evidence="1">
    <location>
        <position position="1"/>
    </location>
</feature>
<organism evidence="1 2">
    <name type="scientific">Cochliobolus carbonum (strain 26-R-13)</name>
    <name type="common">Maize leaf spot fungus</name>
    <name type="synonym">Bipolaris zeicola</name>
    <dbReference type="NCBI Taxonomy" id="930089"/>
    <lineage>
        <taxon>Eukaryota</taxon>
        <taxon>Fungi</taxon>
        <taxon>Dikarya</taxon>
        <taxon>Ascomycota</taxon>
        <taxon>Pezizomycotina</taxon>
        <taxon>Dothideomycetes</taxon>
        <taxon>Pleosporomycetidae</taxon>
        <taxon>Pleosporales</taxon>
        <taxon>Pleosporineae</taxon>
        <taxon>Pleosporaceae</taxon>
        <taxon>Bipolaris</taxon>
    </lineage>
</organism>
<reference evidence="1 2" key="1">
    <citation type="journal article" date="2013" name="PLoS Genet.">
        <title>Comparative genome structure, secondary metabolite, and effector coding capacity across Cochliobolus pathogens.</title>
        <authorList>
            <person name="Condon B.J."/>
            <person name="Leng Y."/>
            <person name="Wu D."/>
            <person name="Bushley K.E."/>
            <person name="Ohm R.A."/>
            <person name="Otillar R."/>
            <person name="Martin J."/>
            <person name="Schackwitz W."/>
            <person name="Grimwood J."/>
            <person name="MohdZainudin N."/>
            <person name="Xue C."/>
            <person name="Wang R."/>
            <person name="Manning V.A."/>
            <person name="Dhillon B."/>
            <person name="Tu Z.J."/>
            <person name="Steffenson B.J."/>
            <person name="Salamov A."/>
            <person name="Sun H."/>
            <person name="Lowry S."/>
            <person name="LaButti K."/>
            <person name="Han J."/>
            <person name="Copeland A."/>
            <person name="Lindquist E."/>
            <person name="Barry K."/>
            <person name="Schmutz J."/>
            <person name="Baker S.E."/>
            <person name="Ciuffetti L.M."/>
            <person name="Grigoriev I.V."/>
            <person name="Zhong S."/>
            <person name="Turgeon B.G."/>
        </authorList>
    </citation>
    <scope>NUCLEOTIDE SEQUENCE [LARGE SCALE GENOMIC DNA]</scope>
    <source>
        <strain evidence="1 2">26-R-13</strain>
    </source>
</reference>
<accession>W6YE71</accession>
<keyword evidence="2" id="KW-1185">Reference proteome</keyword>
<dbReference type="Proteomes" id="UP000053841">
    <property type="component" value="Unassembled WGS sequence"/>
</dbReference>
<dbReference type="KEGG" id="bze:COCCADRAFT_84854"/>
<name>W6YE71_COCC2</name>